<dbReference type="AlphaFoldDB" id="A0A1I5ZIX0"/>
<evidence type="ECO:0008006" key="5">
    <source>
        <dbReference type="Google" id="ProtNLM"/>
    </source>
</evidence>
<sequence>MSQLDWTTPADLRAQLQRLWEQGALLRARLPRAAPLYPLQLRLKKPGNQELGRRFEEVRQWISLLQQADDRYRLEWKEINHRQLGRNLIPDSVWIDQPDHALQLIGQQRAAQRFDQLLSRSLADFPQLLPWLEKHPMRALEQAADWHKVLAVLRWFQTHPHSNLYLRQLDIAGVDTKFIEQRRGLLGDLLDLTLPAAHINPEYRGIRGFSQRYGLRDKPLRVRLRILDNHLAIAGLTDLEMPIEQLAALELPVERVFVTENEVNALTFPNHPRSALLFGQGYALDLLGQIPWLVRQPLYYWGDIDTHGFAILHRLRAHLPHASSLLMDVATLLHHQELWGQEPADTRCTHDLTNLTDSEQALYQALRDNQFCRPDGKPVEHLRFEQEHVRFSWLQRHLQQL</sequence>
<evidence type="ECO:0000313" key="4">
    <source>
        <dbReference type="Proteomes" id="UP000242815"/>
    </source>
</evidence>
<evidence type="ECO:0000259" key="2">
    <source>
        <dbReference type="Pfam" id="PF11795"/>
    </source>
</evidence>
<organism evidence="3 4">
    <name type="scientific">Halopseudomonas formosensis</name>
    <dbReference type="NCBI Taxonomy" id="1002526"/>
    <lineage>
        <taxon>Bacteria</taxon>
        <taxon>Pseudomonadati</taxon>
        <taxon>Pseudomonadota</taxon>
        <taxon>Gammaproteobacteria</taxon>
        <taxon>Pseudomonadales</taxon>
        <taxon>Pseudomonadaceae</taxon>
        <taxon>Halopseudomonas</taxon>
    </lineage>
</organism>
<protein>
    <recommendedName>
        <fullName evidence="5">Wadjet protein JetD C-terminal domain-containing protein</fullName>
    </recommendedName>
</protein>
<dbReference type="STRING" id="1002526.SAMN05216578_10163"/>
<feature type="domain" description="Wadjet protein JetD C-terminal" evidence="1">
    <location>
        <begin position="214"/>
        <end position="397"/>
    </location>
</feature>
<feature type="domain" description="DUF3322" evidence="2">
    <location>
        <begin position="9"/>
        <end position="191"/>
    </location>
</feature>
<accession>A0A1I5ZIX0</accession>
<gene>
    <name evidence="3" type="ORF">SAMN05216578_10163</name>
</gene>
<name>A0A1I5ZIX0_9GAMM</name>
<evidence type="ECO:0000259" key="1">
    <source>
        <dbReference type="Pfam" id="PF09983"/>
    </source>
</evidence>
<dbReference type="Pfam" id="PF11795">
    <property type="entry name" value="DUF3322"/>
    <property type="match status" value="1"/>
</dbReference>
<evidence type="ECO:0000313" key="3">
    <source>
        <dbReference type="EMBL" id="SFQ56398.1"/>
    </source>
</evidence>
<dbReference type="InterPro" id="IPR024537">
    <property type="entry name" value="DUF3322"/>
</dbReference>
<dbReference type="Proteomes" id="UP000242815">
    <property type="component" value="Unassembled WGS sequence"/>
</dbReference>
<dbReference type="InterPro" id="IPR024534">
    <property type="entry name" value="JetD_C"/>
</dbReference>
<proteinExistence type="predicted"/>
<dbReference type="RefSeq" id="WP_235818529.1">
    <property type="nucleotide sequence ID" value="NZ_FOYD01000001.1"/>
</dbReference>
<dbReference type="EMBL" id="FOYD01000001">
    <property type="protein sequence ID" value="SFQ56398.1"/>
    <property type="molecule type" value="Genomic_DNA"/>
</dbReference>
<dbReference type="InterPro" id="IPR014544">
    <property type="entry name" value="UCP028408"/>
</dbReference>
<reference evidence="3 4" key="1">
    <citation type="submission" date="2016-10" db="EMBL/GenBank/DDBJ databases">
        <authorList>
            <person name="de Groot N.N."/>
        </authorList>
    </citation>
    <scope>NUCLEOTIDE SEQUENCE [LARGE SCALE GENOMIC DNA]</scope>
    <source>
        <strain evidence="3 4">JCM 18415</strain>
    </source>
</reference>
<dbReference type="PIRSF" id="PIRSF028408">
    <property type="entry name" value="UCP028408"/>
    <property type="match status" value="1"/>
</dbReference>
<dbReference type="Pfam" id="PF09983">
    <property type="entry name" value="JetD_C"/>
    <property type="match status" value="1"/>
</dbReference>